<dbReference type="Pfam" id="PF00112">
    <property type="entry name" value="Peptidase_C1"/>
    <property type="match status" value="1"/>
</dbReference>
<keyword evidence="3" id="KW-1185">Reference proteome</keyword>
<evidence type="ECO:0000256" key="1">
    <source>
        <dbReference type="ARBA" id="ARBA00008455"/>
    </source>
</evidence>
<dbReference type="PROSITE" id="PS00639">
    <property type="entry name" value="THIOL_PROTEASE_HIS"/>
    <property type="match status" value="1"/>
</dbReference>
<dbReference type="InterPro" id="IPR000668">
    <property type="entry name" value="Peptidase_C1A_C"/>
</dbReference>
<dbReference type="GO" id="GO:0008234">
    <property type="term" value="F:cysteine-type peptidase activity"/>
    <property type="evidence" value="ECO:0007669"/>
    <property type="project" value="InterPro"/>
</dbReference>
<dbReference type="KEGG" id="mgot:MgSA37_02847"/>
<dbReference type="CDD" id="cd02619">
    <property type="entry name" value="Peptidase_C1"/>
    <property type="match status" value="1"/>
</dbReference>
<dbReference type="Gene3D" id="3.90.70.10">
    <property type="entry name" value="Cysteine proteinases"/>
    <property type="match status" value="1"/>
</dbReference>
<sequence length="250" mass="27716">MKHKKGWIKDKPDSRDFKYGAVNQTINVLPTKVDLRPHCPPVYNQGQYNSCTGNAIGGAFEYEMIKQGITDFTPARLFIYYNERVEEGDVTADSGAQIRTGMKIVNTLGVCNETLWPYDANDLKTKPTDECYQDALNNVVTQYLSLSNDLAQLKTCLYNGSPFVMGIILHSSFDNGMVAQTGYASVPAPGEPVVGGHAVLAVGYNDKEQYFIVRNSWGPDWGDAGYFYLPYGYVANSSLASDFWAIQVVK</sequence>
<proteinExistence type="inferred from homology"/>
<dbReference type="PANTHER" id="PTHR12411">
    <property type="entry name" value="CYSTEINE PROTEASE FAMILY C1-RELATED"/>
    <property type="match status" value="1"/>
</dbReference>
<dbReference type="SMART" id="SM00645">
    <property type="entry name" value="Pept_C1"/>
    <property type="match status" value="1"/>
</dbReference>
<dbReference type="SUPFAM" id="SSF54001">
    <property type="entry name" value="Cysteine proteinases"/>
    <property type="match status" value="1"/>
</dbReference>
<dbReference type="Proteomes" id="UP000218263">
    <property type="component" value="Chromosome"/>
</dbReference>
<dbReference type="InterPro" id="IPR013128">
    <property type="entry name" value="Peptidase_C1A"/>
</dbReference>
<name>A0A0X8X717_9SPHI</name>
<dbReference type="RefSeq" id="WP_096352693.1">
    <property type="nucleotide sequence ID" value="NZ_AP017313.1"/>
</dbReference>
<organism evidence="2 3">
    <name type="scientific">Mucilaginibacter gotjawali</name>
    <dbReference type="NCBI Taxonomy" id="1550579"/>
    <lineage>
        <taxon>Bacteria</taxon>
        <taxon>Pseudomonadati</taxon>
        <taxon>Bacteroidota</taxon>
        <taxon>Sphingobacteriia</taxon>
        <taxon>Sphingobacteriales</taxon>
        <taxon>Sphingobacteriaceae</taxon>
        <taxon>Mucilaginibacter</taxon>
    </lineage>
</organism>
<keyword evidence="2" id="KW-0645">Protease</keyword>
<reference evidence="2 3" key="1">
    <citation type="submission" date="2015-12" db="EMBL/GenBank/DDBJ databases">
        <title>Genome sequence of Mucilaginibacter gotjawali.</title>
        <authorList>
            <person name="Lee J.S."/>
            <person name="Lee K.C."/>
            <person name="Kim K.K."/>
            <person name="Lee B.W."/>
        </authorList>
    </citation>
    <scope>NUCLEOTIDE SEQUENCE [LARGE SCALE GENOMIC DNA]</scope>
    <source>
        <strain evidence="2 3">SA3-7</strain>
    </source>
</reference>
<dbReference type="AlphaFoldDB" id="A0A0X8X717"/>
<keyword evidence="2" id="KW-0378">Hydrolase</keyword>
<gene>
    <name evidence="2" type="ORF">MgSA37_02847</name>
</gene>
<accession>A0A0X8X717</accession>
<protein>
    <submittedName>
        <fullName evidence="2">Papain family cysteine protease</fullName>
    </submittedName>
</protein>
<evidence type="ECO:0000313" key="3">
    <source>
        <dbReference type="Proteomes" id="UP000218263"/>
    </source>
</evidence>
<dbReference type="InterPro" id="IPR025660">
    <property type="entry name" value="Pept_his_AS"/>
</dbReference>
<evidence type="ECO:0000313" key="2">
    <source>
        <dbReference type="EMBL" id="BAU54669.1"/>
    </source>
</evidence>
<dbReference type="GO" id="GO:0006508">
    <property type="term" value="P:proteolysis"/>
    <property type="evidence" value="ECO:0007669"/>
    <property type="project" value="UniProtKB-KW"/>
</dbReference>
<comment type="similarity">
    <text evidence="1">Belongs to the peptidase C1 family.</text>
</comment>
<dbReference type="EMBL" id="AP017313">
    <property type="protein sequence ID" value="BAU54669.1"/>
    <property type="molecule type" value="Genomic_DNA"/>
</dbReference>
<dbReference type="InterPro" id="IPR038765">
    <property type="entry name" value="Papain-like_cys_pep_sf"/>
</dbReference>
<dbReference type="OrthoDB" id="3648721at2"/>